<feature type="domain" description="GP-PDE" evidence="9">
    <location>
        <begin position="87"/>
        <end position="370"/>
    </location>
</feature>
<evidence type="ECO:0000256" key="5">
    <source>
        <dbReference type="ARBA" id="ARBA00022801"/>
    </source>
</evidence>
<evidence type="ECO:0000256" key="1">
    <source>
        <dbReference type="ARBA" id="ARBA00007277"/>
    </source>
</evidence>
<dbReference type="Proteomes" id="UP001244341">
    <property type="component" value="Chromosome 3b"/>
</dbReference>
<feature type="compositionally biased region" description="Low complexity" evidence="7">
    <location>
        <begin position="64"/>
        <end position="83"/>
    </location>
</feature>
<keyword evidence="4" id="KW-0319">Glycerol metabolism</keyword>
<feature type="chain" id="PRO_5046408822" description="glycerophosphodiester phosphodiesterase" evidence="8">
    <location>
        <begin position="29"/>
        <end position="468"/>
    </location>
</feature>
<feature type="region of interest" description="Disordered" evidence="7">
    <location>
        <begin position="341"/>
        <end position="361"/>
    </location>
</feature>
<sequence>MWLLPAILAASSAPASLLLSSLPSTAAALRQPGPAAAALEAGRSWAPHWLPFSSEEAPKDRKQVTQLHLQQQQQQQQQKPLLQDSRPYVIAHRGASGPLPEHTLPAYTTAIAQGADFIECDVVVTRDLQLVCRHEPNLNSTTDAWQLFPHRAATYSIDGEAVSGIFAADLTLAEVKQLRAKQRWAFRDHTHDGAFAIPTLAEFLDVALSAPRAVGIYPEVKHPTWHNSLPQLLAAGTTIEQLVVDALHARGYTASAPVASDAWRAQPVFIQSFEPTSLQRLAGMTCMPLVLLMGGWGGYVAPDTGMTHAEMISDEFLSELAGYAAGVGPWKSSLYTVVSGESGSGDMGSDGNSSTDGAGAAAAGAAPCRSMHCSNFIHPDVGRQVKPPGSSSRVRLQSTGLVAKLHQYGLAVHPYTLRDEEQFVPEGCAGDTSCEFAWLFDSEQIDGGFADWPGTLHDWLQQRATADA</sequence>
<keyword evidence="11" id="KW-1185">Reference proteome</keyword>
<dbReference type="InterPro" id="IPR030395">
    <property type="entry name" value="GP_PDE_dom"/>
</dbReference>
<evidence type="ECO:0000256" key="2">
    <source>
        <dbReference type="ARBA" id="ARBA00012247"/>
    </source>
</evidence>
<dbReference type="PANTHER" id="PTHR43620">
    <property type="entry name" value="GLYCEROPHOSPHORYL DIESTER PHOSPHODIESTERASE"/>
    <property type="match status" value="1"/>
</dbReference>
<dbReference type="Gene3D" id="3.20.20.190">
    <property type="entry name" value="Phosphatidylinositol (PI) phosphodiesterase"/>
    <property type="match status" value="1"/>
</dbReference>
<evidence type="ECO:0000256" key="8">
    <source>
        <dbReference type="SAM" id="SignalP"/>
    </source>
</evidence>
<evidence type="ECO:0000313" key="10">
    <source>
        <dbReference type="EMBL" id="WIA11385.1"/>
    </source>
</evidence>
<evidence type="ECO:0000256" key="6">
    <source>
        <dbReference type="ARBA" id="ARBA00047512"/>
    </source>
</evidence>
<organism evidence="10 11">
    <name type="scientific">Tetradesmus obliquus</name>
    <name type="common">Green alga</name>
    <name type="synonym">Acutodesmus obliquus</name>
    <dbReference type="NCBI Taxonomy" id="3088"/>
    <lineage>
        <taxon>Eukaryota</taxon>
        <taxon>Viridiplantae</taxon>
        <taxon>Chlorophyta</taxon>
        <taxon>core chlorophytes</taxon>
        <taxon>Chlorophyceae</taxon>
        <taxon>CS clade</taxon>
        <taxon>Sphaeropleales</taxon>
        <taxon>Scenedesmaceae</taxon>
        <taxon>Tetradesmus</taxon>
    </lineage>
</organism>
<accession>A0ABY8TQM3</accession>
<dbReference type="Pfam" id="PF03009">
    <property type="entry name" value="GDPD"/>
    <property type="match status" value="1"/>
</dbReference>
<proteinExistence type="inferred from homology"/>
<dbReference type="InterPro" id="IPR017946">
    <property type="entry name" value="PLC-like_Pdiesterase_TIM-brl"/>
</dbReference>
<gene>
    <name evidence="10" type="ORF">OEZ85_011503</name>
</gene>
<keyword evidence="5" id="KW-0378">Hydrolase</keyword>
<keyword evidence="3 8" id="KW-0732">Signal</keyword>
<name>A0ABY8TQM3_TETOB</name>
<evidence type="ECO:0000256" key="3">
    <source>
        <dbReference type="ARBA" id="ARBA00022729"/>
    </source>
</evidence>
<comment type="similarity">
    <text evidence="1">Belongs to the glycerophosphoryl diester phosphodiesterase family.</text>
</comment>
<feature type="signal peptide" evidence="8">
    <location>
        <begin position="1"/>
        <end position="28"/>
    </location>
</feature>
<feature type="region of interest" description="Disordered" evidence="7">
    <location>
        <begin position="60"/>
        <end position="83"/>
    </location>
</feature>
<dbReference type="SUPFAM" id="SSF51695">
    <property type="entry name" value="PLC-like phosphodiesterases"/>
    <property type="match status" value="2"/>
</dbReference>
<evidence type="ECO:0000313" key="11">
    <source>
        <dbReference type="Proteomes" id="UP001244341"/>
    </source>
</evidence>
<dbReference type="PROSITE" id="PS51704">
    <property type="entry name" value="GP_PDE"/>
    <property type="match status" value="1"/>
</dbReference>
<dbReference type="PANTHER" id="PTHR43620:SF7">
    <property type="entry name" value="GLYCEROPHOSPHODIESTER PHOSPHODIESTERASE GDPD5-RELATED"/>
    <property type="match status" value="1"/>
</dbReference>
<dbReference type="EC" id="3.1.4.46" evidence="2"/>
<evidence type="ECO:0000256" key="7">
    <source>
        <dbReference type="SAM" id="MobiDB-lite"/>
    </source>
</evidence>
<evidence type="ECO:0000256" key="4">
    <source>
        <dbReference type="ARBA" id="ARBA00022798"/>
    </source>
</evidence>
<feature type="compositionally biased region" description="Low complexity" evidence="7">
    <location>
        <begin position="349"/>
        <end position="361"/>
    </location>
</feature>
<protein>
    <recommendedName>
        <fullName evidence="2">glycerophosphodiester phosphodiesterase</fullName>
        <ecNumber evidence="2">3.1.4.46</ecNumber>
    </recommendedName>
</protein>
<reference evidence="10 11" key="1">
    <citation type="submission" date="2023-05" db="EMBL/GenBank/DDBJ databases">
        <title>A 100% complete, gapless, phased diploid assembly of the Scenedesmus obliquus UTEX 3031 genome.</title>
        <authorList>
            <person name="Biondi T.C."/>
            <person name="Hanschen E.R."/>
            <person name="Kwon T."/>
            <person name="Eng W."/>
            <person name="Kruse C.P.S."/>
            <person name="Koehler S.I."/>
            <person name="Kunde Y."/>
            <person name="Gleasner C.D."/>
            <person name="You Mak K.T."/>
            <person name="Polle J."/>
            <person name="Hovde B.T."/>
            <person name="Starkenburg S.R."/>
        </authorList>
    </citation>
    <scope>NUCLEOTIDE SEQUENCE [LARGE SCALE GENOMIC DNA]</scope>
    <source>
        <strain evidence="10 11">DOE0152z</strain>
    </source>
</reference>
<evidence type="ECO:0000259" key="9">
    <source>
        <dbReference type="PROSITE" id="PS51704"/>
    </source>
</evidence>
<dbReference type="EMBL" id="CP126210">
    <property type="protein sequence ID" value="WIA11385.1"/>
    <property type="molecule type" value="Genomic_DNA"/>
</dbReference>
<comment type="catalytic activity">
    <reaction evidence="6">
        <text>a sn-glycero-3-phosphodiester + H2O = an alcohol + sn-glycerol 3-phosphate + H(+)</text>
        <dbReference type="Rhea" id="RHEA:12969"/>
        <dbReference type="ChEBI" id="CHEBI:15377"/>
        <dbReference type="ChEBI" id="CHEBI:15378"/>
        <dbReference type="ChEBI" id="CHEBI:30879"/>
        <dbReference type="ChEBI" id="CHEBI:57597"/>
        <dbReference type="ChEBI" id="CHEBI:83408"/>
        <dbReference type="EC" id="3.1.4.46"/>
    </reaction>
</comment>